<dbReference type="Gene3D" id="3.40.50.300">
    <property type="entry name" value="P-loop containing nucleotide triphosphate hydrolases"/>
    <property type="match status" value="1"/>
</dbReference>
<evidence type="ECO:0000313" key="3">
    <source>
        <dbReference type="Proteomes" id="UP000639643"/>
    </source>
</evidence>
<feature type="domain" description="Dynamin N-terminal" evidence="1">
    <location>
        <begin position="45"/>
        <end position="119"/>
    </location>
</feature>
<dbReference type="AlphaFoldDB" id="A0A8H6K6B4"/>
<dbReference type="EMBL" id="WIGM01000435">
    <property type="protein sequence ID" value="KAF6825285.1"/>
    <property type="molecule type" value="Genomic_DNA"/>
</dbReference>
<dbReference type="InterPro" id="IPR022812">
    <property type="entry name" value="Dynamin"/>
</dbReference>
<dbReference type="InterPro" id="IPR045063">
    <property type="entry name" value="Dynamin_N"/>
</dbReference>
<proteinExistence type="predicted"/>
<dbReference type="SUPFAM" id="SSF52540">
    <property type="entry name" value="P-loop containing nucleoside triphosphate hydrolases"/>
    <property type="match status" value="1"/>
</dbReference>
<feature type="non-terminal residue" evidence="2">
    <location>
        <position position="143"/>
    </location>
</feature>
<comment type="caution">
    <text evidence="2">The sequence shown here is derived from an EMBL/GenBank/DDBJ whole genome shotgun (WGS) entry which is preliminary data.</text>
</comment>
<reference evidence="2" key="1">
    <citation type="journal article" date="2020" name="Phytopathology">
        <title>Genome Sequence Resources of Colletotrichum truncatum, C. plurivorum, C. musicola, and C. sojae: Four Species Pathogenic to Soybean (Glycine max).</title>
        <authorList>
            <person name="Rogerio F."/>
            <person name="Boufleur T.R."/>
            <person name="Ciampi-Guillardi M."/>
            <person name="Sukno S.A."/>
            <person name="Thon M.R."/>
            <person name="Massola Junior N.S."/>
            <person name="Baroncelli R."/>
        </authorList>
    </citation>
    <scope>NUCLEOTIDE SEQUENCE</scope>
    <source>
        <strain evidence="2">LFN0074</strain>
    </source>
</reference>
<accession>A0A8H6K6B4</accession>
<dbReference type="OrthoDB" id="415706at2759"/>
<evidence type="ECO:0000313" key="2">
    <source>
        <dbReference type="EMBL" id="KAF6825285.1"/>
    </source>
</evidence>
<protein>
    <submittedName>
        <fullName evidence="2">Dynamin family protein</fullName>
    </submittedName>
</protein>
<evidence type="ECO:0000259" key="1">
    <source>
        <dbReference type="Pfam" id="PF00350"/>
    </source>
</evidence>
<dbReference type="Proteomes" id="UP000639643">
    <property type="component" value="Unassembled WGS sequence"/>
</dbReference>
<sequence>MAQVALNPGALGELSSVETRALLDITKKLSSLGIGRITNPPQIDLIGDRSSGKSSVLEAISHVKFPIGSGGCTRFATELVLRNGSQRRVKAAVRFHQDDQPARKITEGEDIGKVIAAATKLMGLCGNILNGISHGTSGCGGQG</sequence>
<keyword evidence="3" id="KW-1185">Reference proteome</keyword>
<dbReference type="PRINTS" id="PR00195">
    <property type="entry name" value="DYNAMIN"/>
</dbReference>
<dbReference type="Pfam" id="PF00350">
    <property type="entry name" value="Dynamin_N"/>
    <property type="match status" value="1"/>
</dbReference>
<name>A0A8H6K6B4_9PEZI</name>
<organism evidence="2 3">
    <name type="scientific">Colletotrichum musicola</name>
    <dbReference type="NCBI Taxonomy" id="2175873"/>
    <lineage>
        <taxon>Eukaryota</taxon>
        <taxon>Fungi</taxon>
        <taxon>Dikarya</taxon>
        <taxon>Ascomycota</taxon>
        <taxon>Pezizomycotina</taxon>
        <taxon>Sordariomycetes</taxon>
        <taxon>Hypocreomycetidae</taxon>
        <taxon>Glomerellales</taxon>
        <taxon>Glomerellaceae</taxon>
        <taxon>Colletotrichum</taxon>
        <taxon>Colletotrichum orchidearum species complex</taxon>
    </lineage>
</organism>
<gene>
    <name evidence="2" type="ORF">CMUS01_09876</name>
</gene>
<dbReference type="InterPro" id="IPR027417">
    <property type="entry name" value="P-loop_NTPase"/>
</dbReference>